<name>A0AAV2G484_9ROSI</name>
<dbReference type="EMBL" id="OZ034821">
    <property type="protein sequence ID" value="CAL1405476.1"/>
    <property type="molecule type" value="Genomic_DNA"/>
</dbReference>
<sequence>MARSSFFSTNFTLATRTILPNSRDIPEIYNIIINVPKADSSVNFFFMRNLSKECKGGCNSAYSPNI</sequence>
<dbReference type="Proteomes" id="UP001497516">
    <property type="component" value="Chromosome 8"/>
</dbReference>
<protein>
    <submittedName>
        <fullName evidence="1">Uncharacterized protein</fullName>
    </submittedName>
</protein>
<dbReference type="AlphaFoldDB" id="A0AAV2G484"/>
<proteinExistence type="predicted"/>
<keyword evidence="2" id="KW-1185">Reference proteome</keyword>
<gene>
    <name evidence="1" type="ORF">LTRI10_LOCUS45260</name>
</gene>
<reference evidence="1 2" key="1">
    <citation type="submission" date="2024-04" db="EMBL/GenBank/DDBJ databases">
        <authorList>
            <person name="Fracassetti M."/>
        </authorList>
    </citation>
    <scope>NUCLEOTIDE SEQUENCE [LARGE SCALE GENOMIC DNA]</scope>
</reference>
<evidence type="ECO:0000313" key="1">
    <source>
        <dbReference type="EMBL" id="CAL1405476.1"/>
    </source>
</evidence>
<evidence type="ECO:0000313" key="2">
    <source>
        <dbReference type="Proteomes" id="UP001497516"/>
    </source>
</evidence>
<organism evidence="1 2">
    <name type="scientific">Linum trigynum</name>
    <dbReference type="NCBI Taxonomy" id="586398"/>
    <lineage>
        <taxon>Eukaryota</taxon>
        <taxon>Viridiplantae</taxon>
        <taxon>Streptophyta</taxon>
        <taxon>Embryophyta</taxon>
        <taxon>Tracheophyta</taxon>
        <taxon>Spermatophyta</taxon>
        <taxon>Magnoliopsida</taxon>
        <taxon>eudicotyledons</taxon>
        <taxon>Gunneridae</taxon>
        <taxon>Pentapetalae</taxon>
        <taxon>rosids</taxon>
        <taxon>fabids</taxon>
        <taxon>Malpighiales</taxon>
        <taxon>Linaceae</taxon>
        <taxon>Linum</taxon>
    </lineage>
</organism>
<accession>A0AAV2G484</accession>